<dbReference type="PROSITE" id="PS51257">
    <property type="entry name" value="PROKAR_LIPOPROTEIN"/>
    <property type="match status" value="1"/>
</dbReference>
<dbReference type="eggNOG" id="ENOG502ZAI2">
    <property type="taxonomic scope" value="Bacteria"/>
</dbReference>
<evidence type="ECO:0000313" key="1">
    <source>
        <dbReference type="EMBL" id="KGO96476.1"/>
    </source>
</evidence>
<keyword evidence="2" id="KW-1185">Reference proteome</keyword>
<comment type="caution">
    <text evidence="1">The sequence shown here is derived from an EMBL/GenBank/DDBJ whole genome shotgun (WGS) entry which is preliminary data.</text>
</comment>
<sequence length="286" mass="31652">MKTRNLFKSIVVLLALSLIGCNKEEQEEQNNSNTTGQFTTEEFNANAKMDDISNDISEIAEDQLNAQNTARAESYQSILPNCATVTTTVEGNTWTRIIDFGTTGCTYHNGAILKGQIIISGSTDFHQSPYVWTYSFHSFYYDNILVQGTKTLSRTVQATDALATPHPVVGIDLDLDITLPNGNTYSRTGTRTRELIEGYDTPLIFHDNVYRITGNWATTGTNHSYTSTITTPLRVEIACLYKLVSGVITINRNEHTAVLNYGNGHCDNNATISIDGGTPHTFTFRN</sequence>
<proteinExistence type="predicted"/>
<evidence type="ECO:0008006" key="3">
    <source>
        <dbReference type="Google" id="ProtNLM"/>
    </source>
</evidence>
<dbReference type="STRING" id="1107311.Q767_06115"/>
<dbReference type="EMBL" id="JRLZ01000004">
    <property type="protein sequence ID" value="KGO96476.1"/>
    <property type="molecule type" value="Genomic_DNA"/>
</dbReference>
<name>V6S9F0_9FLAO</name>
<dbReference type="OrthoDB" id="1114031at2"/>
<accession>V6S9F0</accession>
<dbReference type="RefSeq" id="WP_023573452.1">
    <property type="nucleotide sequence ID" value="NZ_AVCS01000009.1"/>
</dbReference>
<dbReference type="Proteomes" id="UP000030149">
    <property type="component" value="Unassembled WGS sequence"/>
</dbReference>
<reference evidence="1 2" key="2">
    <citation type="journal article" date="2015" name="Stand. Genomic Sci.">
        <title>High quality draft genomic sequence of Flavobacterium enshiense DK69(T) and comparison among Flavobacterium genomes.</title>
        <authorList>
            <person name="Zeng Z."/>
            <person name="Chen C."/>
            <person name="Du H."/>
            <person name="Wang G."/>
            <person name="Li M."/>
        </authorList>
    </citation>
    <scope>NUCLEOTIDE SEQUENCE [LARGE SCALE GENOMIC DNA]</scope>
    <source>
        <strain evidence="1 2">DK69</strain>
    </source>
</reference>
<organism evidence="1 2">
    <name type="scientific">Flavobacterium enshiense DK69</name>
    <dbReference type="NCBI Taxonomy" id="1107311"/>
    <lineage>
        <taxon>Bacteria</taxon>
        <taxon>Pseudomonadati</taxon>
        <taxon>Bacteroidota</taxon>
        <taxon>Flavobacteriia</taxon>
        <taxon>Flavobacteriales</taxon>
        <taxon>Flavobacteriaceae</taxon>
        <taxon>Flavobacterium</taxon>
    </lineage>
</organism>
<dbReference type="PATRIC" id="fig|1107311.3.peg.1419"/>
<evidence type="ECO:0000313" key="2">
    <source>
        <dbReference type="Proteomes" id="UP000030149"/>
    </source>
</evidence>
<reference evidence="2" key="1">
    <citation type="submission" date="2013-09" db="EMBL/GenBank/DDBJ databases">
        <authorList>
            <person name="Zeng Z."/>
            <person name="Chen C."/>
        </authorList>
    </citation>
    <scope>NUCLEOTIDE SEQUENCE [LARGE SCALE GENOMIC DNA]</scope>
    <source>
        <strain evidence="2">DK69</strain>
    </source>
</reference>
<dbReference type="AlphaFoldDB" id="V6S9F0"/>
<protein>
    <recommendedName>
        <fullName evidence="3">Lipoprotein</fullName>
    </recommendedName>
</protein>
<gene>
    <name evidence="1" type="ORF">Q767_06115</name>
</gene>